<evidence type="ECO:0000256" key="1">
    <source>
        <dbReference type="ARBA" id="ARBA00001933"/>
    </source>
</evidence>
<dbReference type="PANTHER" id="PTHR43713">
    <property type="entry name" value="GLUTAMATE-1-SEMIALDEHYDE 2,1-AMINOMUTASE"/>
    <property type="match status" value="1"/>
</dbReference>
<keyword evidence="2 3" id="KW-0663">Pyridoxal phosphate</keyword>
<dbReference type="Proteomes" id="UP000630528">
    <property type="component" value="Unassembled WGS sequence"/>
</dbReference>
<accession>A0A934TV46</accession>
<dbReference type="GO" id="GO:0008483">
    <property type="term" value="F:transaminase activity"/>
    <property type="evidence" value="ECO:0007669"/>
    <property type="project" value="InterPro"/>
</dbReference>
<dbReference type="Gene3D" id="3.40.640.10">
    <property type="entry name" value="Type I PLP-dependent aspartate aminotransferase-like (Major domain)"/>
    <property type="match status" value="1"/>
</dbReference>
<name>A0A934TV46_9BURK</name>
<evidence type="ECO:0000256" key="2">
    <source>
        <dbReference type="ARBA" id="ARBA00022898"/>
    </source>
</evidence>
<evidence type="ECO:0000256" key="3">
    <source>
        <dbReference type="RuleBase" id="RU003560"/>
    </source>
</evidence>
<dbReference type="EMBL" id="JAEPWM010000008">
    <property type="protein sequence ID" value="MBK6008034.1"/>
    <property type="molecule type" value="Genomic_DNA"/>
</dbReference>
<comment type="cofactor">
    <cofactor evidence="1">
        <name>pyridoxal 5'-phosphate</name>
        <dbReference type="ChEBI" id="CHEBI:597326"/>
    </cofactor>
</comment>
<dbReference type="GO" id="GO:0030170">
    <property type="term" value="F:pyridoxal phosphate binding"/>
    <property type="evidence" value="ECO:0007669"/>
    <property type="project" value="InterPro"/>
</dbReference>
<sequence length="452" mass="49016">MSLSYSERLHRVIPGGAHTYSRGDDQYPANAPEILVSGKGATVTAADGLTLLDYGMGLRAVTLGYADERINRAAIRGMELGVNLTRASVLELEAAEKLVSLIAGADMVKFAKNGSNVTTAAAKVARAYTGRRYICVPRQHPFFSFDDWFIGATAIKRGIPDVHHATTLVFDYGDVASLQKLFDEHPGQIAGVMLEPATTVGPCDGAPGYDRLRVPTPAIAQWPGNFLKQVQALCRREGALFILDEMITGFRWDLHGAQHLFDVQPDLSTFGKGMANGFAVAALVGRREVMEVGAINKPGQERTFLVSTTHGGEMASLAAFLETVAVYEEKDVVKHLWDYGAKLSLGLEALAREVGVAASFQMQGSAVSLNYVTFDRAGQPSLPLRTLFSQEMIRNGVLMPWIAQSFAHGEAQLQQTLEAARKALAVYAQALESGVERFLQGPAIKPVFRQFN</sequence>
<dbReference type="InterPro" id="IPR015421">
    <property type="entry name" value="PyrdxlP-dep_Trfase_major"/>
</dbReference>
<dbReference type="RefSeq" id="WP_201174611.1">
    <property type="nucleotide sequence ID" value="NZ_JAEPWM010000008.1"/>
</dbReference>
<comment type="similarity">
    <text evidence="3">Belongs to the class-III pyridoxal-phosphate-dependent aminotransferase family.</text>
</comment>
<evidence type="ECO:0000313" key="5">
    <source>
        <dbReference type="Proteomes" id="UP000630528"/>
    </source>
</evidence>
<dbReference type="PANTHER" id="PTHR43713:SF3">
    <property type="entry name" value="GLUTAMATE-1-SEMIALDEHYDE 2,1-AMINOMUTASE 1, CHLOROPLASTIC-RELATED"/>
    <property type="match status" value="1"/>
</dbReference>
<proteinExistence type="inferred from homology"/>
<dbReference type="EC" id="5.4.3.8" evidence="4"/>
<evidence type="ECO:0000313" key="4">
    <source>
        <dbReference type="EMBL" id="MBK6008034.1"/>
    </source>
</evidence>
<comment type="caution">
    <text evidence="4">The sequence shown here is derived from an EMBL/GenBank/DDBJ whole genome shotgun (WGS) entry which is preliminary data.</text>
</comment>
<dbReference type="NCBIfam" id="NF004856">
    <property type="entry name" value="PRK06209.1"/>
    <property type="match status" value="1"/>
</dbReference>
<dbReference type="AlphaFoldDB" id="A0A934TV46"/>
<dbReference type="Pfam" id="PF00202">
    <property type="entry name" value="Aminotran_3"/>
    <property type="match status" value="1"/>
</dbReference>
<dbReference type="InterPro" id="IPR015424">
    <property type="entry name" value="PyrdxlP-dep_Trfase"/>
</dbReference>
<gene>
    <name evidence="4" type="ORF">JJB11_18185</name>
</gene>
<reference evidence="4" key="2">
    <citation type="submission" date="2021-01" db="EMBL/GenBank/DDBJ databases">
        <authorList>
            <person name="Kang M."/>
        </authorList>
    </citation>
    <scope>NUCLEOTIDE SEQUENCE</scope>
    <source>
        <strain evidence="4">KACC 17527</strain>
    </source>
</reference>
<dbReference type="SUPFAM" id="SSF53383">
    <property type="entry name" value="PLP-dependent transferases"/>
    <property type="match status" value="1"/>
</dbReference>
<keyword evidence="5" id="KW-1185">Reference proteome</keyword>
<protein>
    <submittedName>
        <fullName evidence="4">Glutamate-1-semialdehyde 2,1-aminomutase</fullName>
        <ecNumber evidence="4">5.4.3.8</ecNumber>
    </submittedName>
</protein>
<dbReference type="InterPro" id="IPR015422">
    <property type="entry name" value="PyrdxlP-dep_Trfase_small"/>
</dbReference>
<dbReference type="Gene3D" id="3.90.1150.10">
    <property type="entry name" value="Aspartate Aminotransferase, domain 1"/>
    <property type="match status" value="1"/>
</dbReference>
<organism evidence="4 5">
    <name type="scientific">Ramlibacter ginsenosidimutans</name>
    <dbReference type="NCBI Taxonomy" id="502333"/>
    <lineage>
        <taxon>Bacteria</taxon>
        <taxon>Pseudomonadati</taxon>
        <taxon>Pseudomonadota</taxon>
        <taxon>Betaproteobacteria</taxon>
        <taxon>Burkholderiales</taxon>
        <taxon>Comamonadaceae</taxon>
        <taxon>Ramlibacter</taxon>
    </lineage>
</organism>
<dbReference type="GO" id="GO:0042286">
    <property type="term" value="F:glutamate-1-semialdehyde 2,1-aminomutase activity"/>
    <property type="evidence" value="ECO:0007669"/>
    <property type="project" value="UniProtKB-EC"/>
</dbReference>
<keyword evidence="4" id="KW-0413">Isomerase</keyword>
<reference evidence="4" key="1">
    <citation type="journal article" date="2012" name="J. Microbiol. Biotechnol.">
        <title>Ramlibacter ginsenosidimutans sp. nov., with ginsenoside-converting activity.</title>
        <authorList>
            <person name="Wang L."/>
            <person name="An D.S."/>
            <person name="Kim S.G."/>
            <person name="Jin F.X."/>
            <person name="Kim S.C."/>
            <person name="Lee S.T."/>
            <person name="Im W.T."/>
        </authorList>
    </citation>
    <scope>NUCLEOTIDE SEQUENCE</scope>
    <source>
        <strain evidence="4">KACC 17527</strain>
    </source>
</reference>
<dbReference type="InterPro" id="IPR005814">
    <property type="entry name" value="Aminotrans_3"/>
</dbReference>